<dbReference type="InterPro" id="IPR013785">
    <property type="entry name" value="Aldolase_TIM"/>
</dbReference>
<evidence type="ECO:0000313" key="11">
    <source>
        <dbReference type="EMBL" id="GGC45499.1"/>
    </source>
</evidence>
<keyword evidence="8 9" id="KW-0413">Isomerase</keyword>
<gene>
    <name evidence="9 11" type="primary">trpF</name>
    <name evidence="11" type="ORF">GCM10010994_00790</name>
</gene>
<dbReference type="SUPFAM" id="SSF51366">
    <property type="entry name" value="Ribulose-phoshate binding barrel"/>
    <property type="match status" value="1"/>
</dbReference>
<evidence type="ECO:0000256" key="4">
    <source>
        <dbReference type="ARBA" id="ARBA00022272"/>
    </source>
</evidence>
<evidence type="ECO:0000256" key="3">
    <source>
        <dbReference type="ARBA" id="ARBA00012572"/>
    </source>
</evidence>
<dbReference type="NCBIfam" id="NF002295">
    <property type="entry name" value="PRK01222.1-1"/>
    <property type="match status" value="1"/>
</dbReference>
<dbReference type="GO" id="GO:0004640">
    <property type="term" value="F:phosphoribosylanthranilate isomerase activity"/>
    <property type="evidence" value="ECO:0007669"/>
    <property type="project" value="UniProtKB-UniRule"/>
</dbReference>
<dbReference type="GO" id="GO:0000162">
    <property type="term" value="P:L-tryptophan biosynthetic process"/>
    <property type="evidence" value="ECO:0007669"/>
    <property type="project" value="UniProtKB-UniRule"/>
</dbReference>
<keyword evidence="12" id="KW-1185">Reference proteome</keyword>
<evidence type="ECO:0000256" key="1">
    <source>
        <dbReference type="ARBA" id="ARBA00001164"/>
    </source>
</evidence>
<dbReference type="Proteomes" id="UP000637002">
    <property type="component" value="Unassembled WGS sequence"/>
</dbReference>
<dbReference type="EMBL" id="BMGG01000001">
    <property type="protein sequence ID" value="GGC45499.1"/>
    <property type="molecule type" value="Genomic_DNA"/>
</dbReference>
<evidence type="ECO:0000256" key="5">
    <source>
        <dbReference type="ARBA" id="ARBA00022605"/>
    </source>
</evidence>
<dbReference type="Pfam" id="PF00697">
    <property type="entry name" value="PRAI"/>
    <property type="match status" value="1"/>
</dbReference>
<dbReference type="InterPro" id="IPR044643">
    <property type="entry name" value="TrpF_fam"/>
</dbReference>
<dbReference type="CDD" id="cd00405">
    <property type="entry name" value="PRAI"/>
    <property type="match status" value="1"/>
</dbReference>
<comment type="caution">
    <text evidence="11">The sequence shown here is derived from an EMBL/GenBank/DDBJ whole genome shotgun (WGS) entry which is preliminary data.</text>
</comment>
<dbReference type="AlphaFoldDB" id="A0A916TW55"/>
<comment type="catalytic activity">
    <reaction evidence="1 9">
        <text>N-(5-phospho-beta-D-ribosyl)anthranilate = 1-(2-carboxyphenylamino)-1-deoxy-D-ribulose 5-phosphate</text>
        <dbReference type="Rhea" id="RHEA:21540"/>
        <dbReference type="ChEBI" id="CHEBI:18277"/>
        <dbReference type="ChEBI" id="CHEBI:58613"/>
        <dbReference type="EC" id="5.3.1.24"/>
    </reaction>
</comment>
<evidence type="ECO:0000256" key="2">
    <source>
        <dbReference type="ARBA" id="ARBA00004664"/>
    </source>
</evidence>
<name>A0A916TW55_9HYPH</name>
<evidence type="ECO:0000256" key="8">
    <source>
        <dbReference type="ARBA" id="ARBA00023235"/>
    </source>
</evidence>
<dbReference type="EC" id="5.3.1.24" evidence="3 9"/>
<comment type="pathway">
    <text evidence="2 9">Amino-acid biosynthesis; L-tryptophan biosynthesis; L-tryptophan from chorismate: step 3/5.</text>
</comment>
<keyword evidence="5 9" id="KW-0028">Amino-acid biosynthesis</keyword>
<dbReference type="PANTHER" id="PTHR42894">
    <property type="entry name" value="N-(5'-PHOSPHORIBOSYL)ANTHRANILATE ISOMERASE"/>
    <property type="match status" value="1"/>
</dbReference>
<dbReference type="HAMAP" id="MF_00135">
    <property type="entry name" value="PRAI"/>
    <property type="match status" value="1"/>
</dbReference>
<feature type="domain" description="N-(5'phosphoribosyl) anthranilate isomerase (PRAI)" evidence="10">
    <location>
        <begin position="5"/>
        <end position="201"/>
    </location>
</feature>
<dbReference type="InterPro" id="IPR011060">
    <property type="entry name" value="RibuloseP-bd_barrel"/>
</dbReference>
<dbReference type="Gene3D" id="3.20.20.70">
    <property type="entry name" value="Aldolase class I"/>
    <property type="match status" value="1"/>
</dbReference>
<evidence type="ECO:0000313" key="12">
    <source>
        <dbReference type="Proteomes" id="UP000637002"/>
    </source>
</evidence>
<protein>
    <recommendedName>
        <fullName evidence="4 9">N-(5'-phosphoribosyl)anthranilate isomerase</fullName>
        <shortName evidence="9">PRAI</shortName>
        <ecNumber evidence="3 9">5.3.1.24</ecNumber>
    </recommendedName>
</protein>
<evidence type="ECO:0000256" key="9">
    <source>
        <dbReference type="HAMAP-Rule" id="MF_00135"/>
    </source>
</evidence>
<dbReference type="PANTHER" id="PTHR42894:SF1">
    <property type="entry name" value="N-(5'-PHOSPHORIBOSYL)ANTHRANILATE ISOMERASE"/>
    <property type="match status" value="1"/>
</dbReference>
<keyword evidence="7 9" id="KW-0057">Aromatic amino acid biosynthesis</keyword>
<organism evidence="11 12">
    <name type="scientific">Chelatococcus reniformis</name>
    <dbReference type="NCBI Taxonomy" id="1494448"/>
    <lineage>
        <taxon>Bacteria</taxon>
        <taxon>Pseudomonadati</taxon>
        <taxon>Pseudomonadota</taxon>
        <taxon>Alphaproteobacteria</taxon>
        <taxon>Hyphomicrobiales</taxon>
        <taxon>Chelatococcaceae</taxon>
        <taxon>Chelatococcus</taxon>
    </lineage>
</organism>
<reference evidence="11" key="2">
    <citation type="submission" date="2020-09" db="EMBL/GenBank/DDBJ databases">
        <authorList>
            <person name="Sun Q."/>
            <person name="Zhou Y."/>
        </authorList>
    </citation>
    <scope>NUCLEOTIDE SEQUENCE</scope>
    <source>
        <strain evidence="11">CGMCC 1.12919</strain>
    </source>
</reference>
<sequence length="215" mass="22235">MNAVESLDAALACGADMIGLVFFPRSPRHVSVAAAKGLRQHVRGRAEVVALTVDADDALIDAICAEVRPDWLQLHGQESGGRLAALRARCRVRSMKALGIAAAADLAAAAAFTAADRLLLDAKPPQDATRPGGNGARFDWRLIAAAELPPFMLSGGLTAANVAEAIAEVGGHGSFVGVDVSSGVEAAPGVKDPVLIEAFIRAARSARPMRKDKVA</sequence>
<evidence type="ECO:0000259" key="10">
    <source>
        <dbReference type="Pfam" id="PF00697"/>
    </source>
</evidence>
<evidence type="ECO:0000256" key="6">
    <source>
        <dbReference type="ARBA" id="ARBA00022822"/>
    </source>
</evidence>
<dbReference type="InterPro" id="IPR001240">
    <property type="entry name" value="PRAI_dom"/>
</dbReference>
<proteinExistence type="inferred from homology"/>
<evidence type="ECO:0000256" key="7">
    <source>
        <dbReference type="ARBA" id="ARBA00023141"/>
    </source>
</evidence>
<comment type="similarity">
    <text evidence="9">Belongs to the TrpF family.</text>
</comment>
<accession>A0A916TW55</accession>
<reference evidence="11" key="1">
    <citation type="journal article" date="2014" name="Int. J. Syst. Evol. Microbiol.">
        <title>Complete genome sequence of Corynebacterium casei LMG S-19264T (=DSM 44701T), isolated from a smear-ripened cheese.</title>
        <authorList>
            <consortium name="US DOE Joint Genome Institute (JGI-PGF)"/>
            <person name="Walter F."/>
            <person name="Albersmeier A."/>
            <person name="Kalinowski J."/>
            <person name="Ruckert C."/>
        </authorList>
    </citation>
    <scope>NUCLEOTIDE SEQUENCE</scope>
    <source>
        <strain evidence="11">CGMCC 1.12919</strain>
    </source>
</reference>
<keyword evidence="6 9" id="KW-0822">Tryptophan biosynthesis</keyword>